<dbReference type="InterPro" id="IPR003439">
    <property type="entry name" value="ABC_transporter-like_ATP-bd"/>
</dbReference>
<dbReference type="Pfam" id="PF00005">
    <property type="entry name" value="ABC_tran"/>
    <property type="match status" value="2"/>
</dbReference>
<evidence type="ECO:0000256" key="3">
    <source>
        <dbReference type="ARBA" id="ARBA00022475"/>
    </source>
</evidence>
<evidence type="ECO:0000256" key="4">
    <source>
        <dbReference type="ARBA" id="ARBA00022597"/>
    </source>
</evidence>
<evidence type="ECO:0000256" key="8">
    <source>
        <dbReference type="ARBA" id="ARBA00022967"/>
    </source>
</evidence>
<gene>
    <name evidence="11" type="ORF">THMIRHAT_16360</name>
</gene>
<evidence type="ECO:0000313" key="12">
    <source>
        <dbReference type="Proteomes" id="UP000501466"/>
    </source>
</evidence>
<dbReference type="SMART" id="SM00382">
    <property type="entry name" value="AAA"/>
    <property type="match status" value="1"/>
</dbReference>
<keyword evidence="8" id="KW-1278">Translocase</keyword>
<evidence type="ECO:0000256" key="6">
    <source>
        <dbReference type="ARBA" id="ARBA00022741"/>
    </source>
</evidence>
<protein>
    <submittedName>
        <fullName evidence="11">ABC transporter</fullName>
    </submittedName>
</protein>
<accession>A0A6F8PPH0</accession>
<evidence type="ECO:0000259" key="10">
    <source>
        <dbReference type="PROSITE" id="PS50893"/>
    </source>
</evidence>
<comment type="subcellular location">
    <subcellularLocation>
        <location evidence="1">Cell membrane</location>
        <topology evidence="1">Peripheral membrane protein</topology>
    </subcellularLocation>
</comment>
<dbReference type="InterPro" id="IPR027417">
    <property type="entry name" value="P-loop_NTPase"/>
</dbReference>
<keyword evidence="12" id="KW-1185">Reference proteome</keyword>
<dbReference type="CDD" id="cd03215">
    <property type="entry name" value="ABC_Carb_Monos_II"/>
    <property type="match status" value="1"/>
</dbReference>
<dbReference type="PROSITE" id="PS00211">
    <property type="entry name" value="ABC_TRANSPORTER_1"/>
    <property type="match status" value="2"/>
</dbReference>
<keyword evidence="4" id="KW-0762">Sugar transport</keyword>
<dbReference type="RefSeq" id="WP_173291654.1">
    <property type="nucleotide sequence ID" value="NZ_AP021888.1"/>
</dbReference>
<evidence type="ECO:0000313" key="11">
    <source>
        <dbReference type="EMBL" id="BBP43890.1"/>
    </source>
</evidence>
<dbReference type="PANTHER" id="PTHR43790:SF4">
    <property type="entry name" value="GUANOSINE IMPORT ATP-BINDING PROTEIN NUPO"/>
    <property type="match status" value="1"/>
</dbReference>
<sequence length="518" mass="56178">MSQARLQLEQITKAFPGCLANDQVHLAILPGEIHALLGENGAGKSTLVKMIYGLLKPDQGQILWEGEAVDISSPKVARSLGIGMVFQHFSLFEALTVLENIAVGMDGDFDLKTLEKRINEVSQNYGLFIDPKMTIHDLSVGERQRVEIIRCLLQAPKLLIMDEPTSVLTPQEVDKLFVTLKRLSDEGVSILYISHKLDEIKALCHKATILRGGRYIQELDPTAETAQSMAQLMVGEKITPPKRTASTAFGKEVIRVKNLSLKSSQPFGNDIKNVSFMIREGEILGVAGIAGNGQTELLSALSGEADTAVDSIVIHGRPSGNLPTNQRRMFGMAYVPEERLGHASVPNNALHENAFLSGYQTQNLQKLGFINFKKRNEYAQMICDKYKVKHSGIGAAAKSLSGGNLQKFIVGREIEQGPSLLIAAQPTWGVDAGAAAAIHQSILNLAEKNSAVLLLSQDLDELFAVCDSICVIYEGTLSAAYPVNQISREQIGLLMGGVTPPGMSVMDNAKLGEDYDAA</sequence>
<keyword evidence="6" id="KW-0547">Nucleotide-binding</keyword>
<dbReference type="Gene3D" id="3.40.50.300">
    <property type="entry name" value="P-loop containing nucleotide triphosphate hydrolases"/>
    <property type="match status" value="2"/>
</dbReference>
<dbReference type="FunFam" id="3.40.50.300:FF:000127">
    <property type="entry name" value="Ribose import ATP-binding protein RbsA"/>
    <property type="match status" value="1"/>
</dbReference>
<dbReference type="PROSITE" id="PS50893">
    <property type="entry name" value="ABC_TRANSPORTER_2"/>
    <property type="match status" value="2"/>
</dbReference>
<feature type="domain" description="ABC transporter" evidence="10">
    <location>
        <begin position="254"/>
        <end position="499"/>
    </location>
</feature>
<evidence type="ECO:0000256" key="7">
    <source>
        <dbReference type="ARBA" id="ARBA00022840"/>
    </source>
</evidence>
<evidence type="ECO:0000256" key="9">
    <source>
        <dbReference type="ARBA" id="ARBA00023136"/>
    </source>
</evidence>
<dbReference type="CDD" id="cd03216">
    <property type="entry name" value="ABC_Carb_Monos_I"/>
    <property type="match status" value="1"/>
</dbReference>
<dbReference type="Proteomes" id="UP000501466">
    <property type="component" value="Chromosome"/>
</dbReference>
<dbReference type="InterPro" id="IPR050107">
    <property type="entry name" value="ABC_carbohydrate_import_ATPase"/>
</dbReference>
<keyword evidence="9" id="KW-0472">Membrane</keyword>
<dbReference type="AlphaFoldDB" id="A0A6F8PPH0"/>
<keyword evidence="3" id="KW-1003">Cell membrane</keyword>
<dbReference type="GO" id="GO:0005524">
    <property type="term" value="F:ATP binding"/>
    <property type="evidence" value="ECO:0007669"/>
    <property type="project" value="UniProtKB-KW"/>
</dbReference>
<feature type="domain" description="ABC transporter" evidence="10">
    <location>
        <begin position="6"/>
        <end position="237"/>
    </location>
</feature>
<dbReference type="InterPro" id="IPR003593">
    <property type="entry name" value="AAA+_ATPase"/>
</dbReference>
<keyword evidence="5" id="KW-0677">Repeat</keyword>
<reference evidence="12" key="1">
    <citation type="submission" date="2019-11" db="EMBL/GenBank/DDBJ databases">
        <title>Isolation and characterization of two novel species in the genus Thiomicrorhabdus.</title>
        <authorList>
            <person name="Mochizuki J."/>
            <person name="Kojima H."/>
            <person name="Fukui M."/>
        </authorList>
    </citation>
    <scope>NUCLEOTIDE SEQUENCE [LARGE SCALE GENOMIC DNA]</scope>
    <source>
        <strain evidence="12">AkT22</strain>
    </source>
</reference>
<evidence type="ECO:0000256" key="2">
    <source>
        <dbReference type="ARBA" id="ARBA00022448"/>
    </source>
</evidence>
<evidence type="ECO:0000256" key="5">
    <source>
        <dbReference type="ARBA" id="ARBA00022737"/>
    </source>
</evidence>
<evidence type="ECO:0000256" key="1">
    <source>
        <dbReference type="ARBA" id="ARBA00004202"/>
    </source>
</evidence>
<dbReference type="GO" id="GO:0005886">
    <property type="term" value="C:plasma membrane"/>
    <property type="evidence" value="ECO:0007669"/>
    <property type="project" value="UniProtKB-SubCell"/>
</dbReference>
<dbReference type="KEGG" id="tzo:THMIRHAT_16360"/>
<organism evidence="11 12">
    <name type="scientific">Thiosulfativibrio zosterae</name>
    <dbReference type="NCBI Taxonomy" id="2675053"/>
    <lineage>
        <taxon>Bacteria</taxon>
        <taxon>Pseudomonadati</taxon>
        <taxon>Pseudomonadota</taxon>
        <taxon>Gammaproteobacteria</taxon>
        <taxon>Thiotrichales</taxon>
        <taxon>Piscirickettsiaceae</taxon>
        <taxon>Thiosulfativibrio</taxon>
    </lineage>
</organism>
<name>A0A6F8PPH0_9GAMM</name>
<dbReference type="InterPro" id="IPR017871">
    <property type="entry name" value="ABC_transporter-like_CS"/>
</dbReference>
<dbReference type="PANTHER" id="PTHR43790">
    <property type="entry name" value="CARBOHYDRATE TRANSPORT ATP-BINDING PROTEIN MG119-RELATED"/>
    <property type="match status" value="1"/>
</dbReference>
<dbReference type="SUPFAM" id="SSF52540">
    <property type="entry name" value="P-loop containing nucleoside triphosphate hydrolases"/>
    <property type="match status" value="2"/>
</dbReference>
<dbReference type="GO" id="GO:0016887">
    <property type="term" value="F:ATP hydrolysis activity"/>
    <property type="evidence" value="ECO:0007669"/>
    <property type="project" value="InterPro"/>
</dbReference>
<proteinExistence type="predicted"/>
<keyword evidence="2" id="KW-0813">Transport</keyword>
<keyword evidence="7" id="KW-0067">ATP-binding</keyword>
<dbReference type="EMBL" id="AP021888">
    <property type="protein sequence ID" value="BBP43890.1"/>
    <property type="molecule type" value="Genomic_DNA"/>
</dbReference>